<dbReference type="AlphaFoldDB" id="A0AAW4WEW2"/>
<dbReference type="RefSeq" id="WP_022244353.1">
    <property type="nucleotide sequence ID" value="NZ_JAJEQW010000005.1"/>
</dbReference>
<protein>
    <submittedName>
        <fullName evidence="1">ATPase</fullName>
    </submittedName>
</protein>
<accession>A0AAW4WEW2</accession>
<reference evidence="1" key="1">
    <citation type="submission" date="2021-10" db="EMBL/GenBank/DDBJ databases">
        <title>Anaerobic single-cell dispensing facilitates the cultivation of human gut bacteria.</title>
        <authorList>
            <person name="Afrizal A."/>
        </authorList>
    </citation>
    <scope>NUCLEOTIDE SEQUENCE</scope>
    <source>
        <strain evidence="1">CLA-AA-H204</strain>
    </source>
</reference>
<organism evidence="1 2">
    <name type="scientific">Roseburia amylophila</name>
    <dbReference type="NCBI Taxonomy" id="2981794"/>
    <lineage>
        <taxon>Bacteria</taxon>
        <taxon>Bacillati</taxon>
        <taxon>Bacillota</taxon>
        <taxon>Clostridia</taxon>
        <taxon>Lachnospirales</taxon>
        <taxon>Lachnospiraceae</taxon>
        <taxon>Roseburia</taxon>
    </lineage>
</organism>
<dbReference type="EMBL" id="JAJEQW010000005">
    <property type="protein sequence ID" value="MCC2241864.1"/>
    <property type="molecule type" value="Genomic_DNA"/>
</dbReference>
<comment type="caution">
    <text evidence="1">The sequence shown here is derived from an EMBL/GenBank/DDBJ whole genome shotgun (WGS) entry which is preliminary data.</text>
</comment>
<name>A0AAW4WEW2_9FIRM</name>
<sequence>MFLFFTSIYGYAVINPWQQLISTFFNISIELFEKGETDIYNKLLSHYKNLTEQISAIQDELSTLPPGTLYCTHNGNYTKWYHQLLSQQFYIPKKEKNFAQVMARKKYLELKLQSLSFERQTIRTCIDTLASHPSKIETLFQESSPYCELFHTVLQPISTELNQWMNADFEYNIKYPEQRIHKSASGLMVRSKSEALIATLLSHNRIPFRYECALCLGETTLHPDFTLRHPKTGAFYYWEHFGLMDFPSYRKNVFSKLQLYTAHNIIPSIQLITTYETSEHPFDSAYAEQLIHYYFGD</sequence>
<dbReference type="Proteomes" id="UP001198893">
    <property type="component" value="Unassembled WGS sequence"/>
</dbReference>
<proteinExistence type="predicted"/>
<gene>
    <name evidence="1" type="ORF">LKD47_06055</name>
</gene>
<evidence type="ECO:0000313" key="2">
    <source>
        <dbReference type="Proteomes" id="UP001198893"/>
    </source>
</evidence>
<evidence type="ECO:0000313" key="1">
    <source>
        <dbReference type="EMBL" id="MCC2241864.1"/>
    </source>
</evidence>